<organism evidence="2 3">
    <name type="scientific">Cucurbita argyrosperma subsp. sororia</name>
    <dbReference type="NCBI Taxonomy" id="37648"/>
    <lineage>
        <taxon>Eukaryota</taxon>
        <taxon>Viridiplantae</taxon>
        <taxon>Streptophyta</taxon>
        <taxon>Embryophyta</taxon>
        <taxon>Tracheophyta</taxon>
        <taxon>Spermatophyta</taxon>
        <taxon>Magnoliopsida</taxon>
        <taxon>eudicotyledons</taxon>
        <taxon>Gunneridae</taxon>
        <taxon>Pentapetalae</taxon>
        <taxon>rosids</taxon>
        <taxon>fabids</taxon>
        <taxon>Cucurbitales</taxon>
        <taxon>Cucurbitaceae</taxon>
        <taxon>Cucurbiteae</taxon>
        <taxon>Cucurbita</taxon>
    </lineage>
</organism>
<feature type="region of interest" description="Disordered" evidence="1">
    <location>
        <begin position="32"/>
        <end position="73"/>
    </location>
</feature>
<protein>
    <submittedName>
        <fullName evidence="2">Uncharacterized protein</fullName>
    </submittedName>
</protein>
<feature type="non-terminal residue" evidence="2">
    <location>
        <position position="1"/>
    </location>
</feature>
<proteinExistence type="predicted"/>
<dbReference type="PANTHER" id="PTHR33696:SF3">
    <property type="entry name" value="FLZ-TYPE DOMAIN-CONTAINING PROTEIN"/>
    <property type="match status" value="1"/>
</dbReference>
<name>A0AAV6P900_9ROSI</name>
<dbReference type="Proteomes" id="UP000685013">
    <property type="component" value="Chromosome 1"/>
</dbReference>
<dbReference type="PANTHER" id="PTHR33696">
    <property type="entry name" value="T22J18.15-RELATED"/>
    <property type="match status" value="1"/>
</dbReference>
<evidence type="ECO:0000256" key="1">
    <source>
        <dbReference type="SAM" id="MobiDB-lite"/>
    </source>
</evidence>
<evidence type="ECO:0000313" key="2">
    <source>
        <dbReference type="EMBL" id="KAG6608406.1"/>
    </source>
</evidence>
<feature type="compositionally biased region" description="Polar residues" evidence="1">
    <location>
        <begin position="37"/>
        <end position="49"/>
    </location>
</feature>
<keyword evidence="3" id="KW-1185">Reference proteome</keyword>
<reference evidence="2 3" key="1">
    <citation type="journal article" date="2021" name="Hortic Res">
        <title>The domestication of Cucurbita argyrosperma as revealed by the genome of its wild relative.</title>
        <authorList>
            <person name="Barrera-Redondo J."/>
            <person name="Sanchez-de la Vega G."/>
            <person name="Aguirre-Liguori J.A."/>
            <person name="Castellanos-Morales G."/>
            <person name="Gutierrez-Guerrero Y.T."/>
            <person name="Aguirre-Dugua X."/>
            <person name="Aguirre-Planter E."/>
            <person name="Tenaillon M.I."/>
            <person name="Lira-Saade R."/>
            <person name="Eguiarte L.E."/>
        </authorList>
    </citation>
    <scope>NUCLEOTIDE SEQUENCE [LARGE SCALE GENOMIC DNA]</scope>
    <source>
        <strain evidence="2">JBR-2021</strain>
    </source>
</reference>
<gene>
    <name evidence="2" type="ORF">SDJN03_01748</name>
</gene>
<evidence type="ECO:0000313" key="3">
    <source>
        <dbReference type="Proteomes" id="UP000685013"/>
    </source>
</evidence>
<dbReference type="EMBL" id="JAGKQH010000001">
    <property type="protein sequence ID" value="KAG6608406.1"/>
    <property type="molecule type" value="Genomic_DNA"/>
</dbReference>
<sequence>MASSSSSSHPLDFDFELLQTRTNVPFSWEAKPGVPKLQSSSSPNVSTFERSALKLPSPPYRSESARLPDDYGEAIPCSSPRAKSARMAKEHLWLQAYSDDFGSSFGFGCCKRDGLKETDPFVEAYKKCTNGPSKNRRPIGGGSATNGVKRPGIRRRLLFSLSRKCCASSP</sequence>
<dbReference type="AlphaFoldDB" id="A0AAV6P900"/>
<accession>A0AAV6P900</accession>
<comment type="caution">
    <text evidence="2">The sequence shown here is derived from an EMBL/GenBank/DDBJ whole genome shotgun (WGS) entry which is preliminary data.</text>
</comment>